<organism evidence="1 2">
    <name type="scientific">Tetrapyrgos nigripes</name>
    <dbReference type="NCBI Taxonomy" id="182062"/>
    <lineage>
        <taxon>Eukaryota</taxon>
        <taxon>Fungi</taxon>
        <taxon>Dikarya</taxon>
        <taxon>Basidiomycota</taxon>
        <taxon>Agaricomycotina</taxon>
        <taxon>Agaricomycetes</taxon>
        <taxon>Agaricomycetidae</taxon>
        <taxon>Agaricales</taxon>
        <taxon>Marasmiineae</taxon>
        <taxon>Marasmiaceae</taxon>
        <taxon>Tetrapyrgos</taxon>
    </lineage>
</organism>
<evidence type="ECO:0000313" key="1">
    <source>
        <dbReference type="EMBL" id="KAF5353831.1"/>
    </source>
</evidence>
<keyword evidence="2" id="KW-1185">Reference proteome</keyword>
<comment type="caution">
    <text evidence="1">The sequence shown here is derived from an EMBL/GenBank/DDBJ whole genome shotgun (WGS) entry which is preliminary data.</text>
</comment>
<sequence>MDGIGCTSGFCCPVCASGYLYSGRFLIVQRICMDIWAPAIFHFAIVHVEFLGTSSWTCTESYFPLQAFPSHSIFYPQVMGPEGPWERLQWLQTIDFAYYLDGAFMAACGALVAACVAFHGLTICPTAQDLCPAAVVDYLGE</sequence>
<name>A0A8H5FYG7_9AGAR</name>
<dbReference type="AlphaFoldDB" id="A0A8H5FYG7"/>
<dbReference type="EMBL" id="JAACJM010000061">
    <property type="protein sequence ID" value="KAF5353831.1"/>
    <property type="molecule type" value="Genomic_DNA"/>
</dbReference>
<accession>A0A8H5FYG7</accession>
<dbReference type="Proteomes" id="UP000559256">
    <property type="component" value="Unassembled WGS sequence"/>
</dbReference>
<evidence type="ECO:0000313" key="2">
    <source>
        <dbReference type="Proteomes" id="UP000559256"/>
    </source>
</evidence>
<proteinExistence type="predicted"/>
<protein>
    <submittedName>
        <fullName evidence="1">Uncharacterized protein</fullName>
    </submittedName>
</protein>
<reference evidence="1 2" key="1">
    <citation type="journal article" date="2020" name="ISME J.">
        <title>Uncovering the hidden diversity of litter-decomposition mechanisms in mushroom-forming fungi.</title>
        <authorList>
            <person name="Floudas D."/>
            <person name="Bentzer J."/>
            <person name="Ahren D."/>
            <person name="Johansson T."/>
            <person name="Persson P."/>
            <person name="Tunlid A."/>
        </authorList>
    </citation>
    <scope>NUCLEOTIDE SEQUENCE [LARGE SCALE GENOMIC DNA]</scope>
    <source>
        <strain evidence="1 2">CBS 291.85</strain>
    </source>
</reference>
<gene>
    <name evidence="1" type="ORF">D9758_010614</name>
</gene>